<comment type="caution">
    <text evidence="2">The sequence shown here is derived from an EMBL/GenBank/DDBJ whole genome shotgun (WGS) entry which is preliminary data.</text>
</comment>
<accession>A0A318TTY9</accession>
<dbReference type="Gene3D" id="2.40.128.140">
    <property type="entry name" value="Outer membrane protein"/>
    <property type="match status" value="1"/>
</dbReference>
<evidence type="ECO:0000256" key="1">
    <source>
        <dbReference type="SAM" id="SignalP"/>
    </source>
</evidence>
<dbReference type="Proteomes" id="UP000247727">
    <property type="component" value="Unassembled WGS sequence"/>
</dbReference>
<dbReference type="EMBL" id="QJTK01000014">
    <property type="protein sequence ID" value="PYF08104.1"/>
    <property type="molecule type" value="Genomic_DNA"/>
</dbReference>
<reference evidence="2 3" key="1">
    <citation type="submission" date="2018-06" db="EMBL/GenBank/DDBJ databases">
        <title>Genomic Encyclopedia of Type Strains, Phase III (KMG-III): the genomes of soil and plant-associated and newly described type strains.</title>
        <authorList>
            <person name="Whitman W."/>
        </authorList>
    </citation>
    <scope>NUCLEOTIDE SEQUENCE [LARGE SCALE GENOMIC DNA]</scope>
    <source>
        <strain evidence="2 3">JA737</strain>
    </source>
</reference>
<keyword evidence="1" id="KW-0732">Signal</keyword>
<dbReference type="InterPro" id="IPR037107">
    <property type="entry name" value="Put_OMP_sf"/>
</dbReference>
<dbReference type="InterPro" id="IPR018707">
    <property type="entry name" value="LpxR"/>
</dbReference>
<dbReference type="AlphaFoldDB" id="A0A318TTY9"/>
<feature type="chain" id="PRO_5016385966" evidence="1">
    <location>
        <begin position="24"/>
        <end position="306"/>
    </location>
</feature>
<evidence type="ECO:0000313" key="3">
    <source>
        <dbReference type="Proteomes" id="UP000247727"/>
    </source>
</evidence>
<evidence type="ECO:0000313" key="2">
    <source>
        <dbReference type="EMBL" id="PYF08104.1"/>
    </source>
</evidence>
<gene>
    <name evidence="2" type="ORF">C8J30_11441</name>
</gene>
<dbReference type="RefSeq" id="WP_110806640.1">
    <property type="nucleotide sequence ID" value="NZ_QJTK01000014.1"/>
</dbReference>
<keyword evidence="3" id="KW-1185">Reference proteome</keyword>
<sequence>MPRLISLVLALCGLLALPATVQAESPASRALGFGHFLNNDLLGDGKDRWQTGSYAMSWLRGPGWNGTLPGRPFEILEYRLSGAVIAPSRLQSLHGDRRYVGKASYAIHTPFAPTATTEADLGFGLVWTGPANGISELQGDLHDWLNQPSPRAADSQLPNHLYPVISGEIARPVALGRAEVRPFAEARAGDESLLRVGADLAFGERETGALWLRDEVTGQRYVGISGTGGEGTSFVVGADIAHVVDSAYLPGGWDVQPEPTRTRLRAGLSTRLGRVGVFYGVTWLSREFVGQPEGQFVGSIRLRMKF</sequence>
<dbReference type="Pfam" id="PF09982">
    <property type="entry name" value="LpxR"/>
    <property type="match status" value="1"/>
</dbReference>
<proteinExistence type="predicted"/>
<protein>
    <submittedName>
        <fullName evidence="2">Uncharacterized protein DUF2219</fullName>
    </submittedName>
</protein>
<feature type="signal peptide" evidence="1">
    <location>
        <begin position="1"/>
        <end position="23"/>
    </location>
</feature>
<name>A0A318TTY9_9RHOB</name>
<organism evidence="2 3">
    <name type="scientific">Rhodobacter viridis</name>
    <dbReference type="NCBI Taxonomy" id="1054202"/>
    <lineage>
        <taxon>Bacteria</taxon>
        <taxon>Pseudomonadati</taxon>
        <taxon>Pseudomonadota</taxon>
        <taxon>Alphaproteobacteria</taxon>
        <taxon>Rhodobacterales</taxon>
        <taxon>Rhodobacter group</taxon>
        <taxon>Rhodobacter</taxon>
    </lineage>
</organism>
<dbReference type="OrthoDB" id="7721289at2"/>